<dbReference type="InParanoid" id="A7RX33"/>
<dbReference type="InterPro" id="IPR001005">
    <property type="entry name" value="SANT/Myb"/>
</dbReference>
<feature type="domain" description="Myb-like" evidence="11">
    <location>
        <begin position="105"/>
        <end position="145"/>
    </location>
</feature>
<dbReference type="eggNOG" id="KOG0051">
    <property type="taxonomic scope" value="Eukaryota"/>
</dbReference>
<keyword evidence="2" id="KW-0677">Repeat</keyword>
<dbReference type="PANTHER" id="PTHR46380:SF2">
    <property type="entry name" value="CYCLIN-D-BINDING MYB-LIKE TRANSCRIPTION FACTOR 1"/>
    <property type="match status" value="1"/>
</dbReference>
<dbReference type="SUPFAM" id="SSF46689">
    <property type="entry name" value="Homeodomain-like"/>
    <property type="match status" value="2"/>
</dbReference>
<dbReference type="Proteomes" id="UP000001593">
    <property type="component" value="Unassembled WGS sequence"/>
</dbReference>
<evidence type="ECO:0000256" key="7">
    <source>
        <dbReference type="ARBA" id="ARBA00023242"/>
    </source>
</evidence>
<evidence type="ECO:0000256" key="2">
    <source>
        <dbReference type="ARBA" id="ARBA00022737"/>
    </source>
</evidence>
<dbReference type="Gene3D" id="1.10.10.60">
    <property type="entry name" value="Homeodomain-like"/>
    <property type="match status" value="2"/>
</dbReference>
<gene>
    <name evidence="13" type="ORF">NEMVEDRAFT_v1g22981</name>
</gene>
<evidence type="ECO:0000259" key="12">
    <source>
        <dbReference type="PROSITE" id="PS51294"/>
    </source>
</evidence>
<keyword evidence="4" id="KW-0238">DNA-binding</keyword>
<dbReference type="PhylomeDB" id="A7RX33"/>
<keyword evidence="3" id="KW-0805">Transcription regulation</keyword>
<dbReference type="OMA" id="YCCKKWY"/>
<evidence type="ECO:0000256" key="9">
    <source>
        <dbReference type="ARBA" id="ARBA00061386"/>
    </source>
</evidence>
<evidence type="ECO:0000256" key="5">
    <source>
        <dbReference type="ARBA" id="ARBA00023159"/>
    </source>
</evidence>
<evidence type="ECO:0000256" key="6">
    <source>
        <dbReference type="ARBA" id="ARBA00023163"/>
    </source>
</evidence>
<dbReference type="PROSITE" id="PS50090">
    <property type="entry name" value="MYB_LIKE"/>
    <property type="match status" value="2"/>
</dbReference>
<evidence type="ECO:0000256" key="1">
    <source>
        <dbReference type="ARBA" id="ARBA00004123"/>
    </source>
</evidence>
<dbReference type="InterPro" id="IPR046775">
    <property type="entry name" value="DMTF1_N"/>
</dbReference>
<accession>A7RX33</accession>
<evidence type="ECO:0000256" key="8">
    <source>
        <dbReference type="ARBA" id="ARBA00023306"/>
    </source>
</evidence>
<evidence type="ECO:0000313" key="14">
    <source>
        <dbReference type="Proteomes" id="UP000001593"/>
    </source>
</evidence>
<dbReference type="GO" id="GO:0003677">
    <property type="term" value="F:DNA binding"/>
    <property type="evidence" value="ECO:0007669"/>
    <property type="project" value="UniProtKB-KW"/>
</dbReference>
<dbReference type="HOGENOM" id="CLU_021360_0_0_1"/>
<keyword evidence="6" id="KW-0804">Transcription</keyword>
<feature type="non-terminal residue" evidence="13">
    <location>
        <position position="269"/>
    </location>
</feature>
<keyword evidence="8" id="KW-0131">Cell cycle</keyword>
<dbReference type="CDD" id="cd00167">
    <property type="entry name" value="SANT"/>
    <property type="match status" value="2"/>
</dbReference>
<evidence type="ECO:0000256" key="3">
    <source>
        <dbReference type="ARBA" id="ARBA00023015"/>
    </source>
</evidence>
<evidence type="ECO:0000259" key="11">
    <source>
        <dbReference type="PROSITE" id="PS50090"/>
    </source>
</evidence>
<dbReference type="FunFam" id="1.10.10.60:FF:000114">
    <property type="entry name" value="cyclin-D-binding Myb-like transcription factor 1 isoform X1"/>
    <property type="match status" value="1"/>
</dbReference>
<dbReference type="KEGG" id="nve:5515902"/>
<dbReference type="AlphaFoldDB" id="A7RX33"/>
<dbReference type="PANTHER" id="PTHR46380">
    <property type="entry name" value="CYCLIN-D-BINDING MYB-LIKE TRANSCRIPTION FACTOR 1"/>
    <property type="match status" value="1"/>
</dbReference>
<name>A7RX33_NEMVE</name>
<dbReference type="FunFam" id="1.10.10.60:FF:000139">
    <property type="entry name" value="cyclin-D-binding Myb-like transcription factor 1 isoform X2"/>
    <property type="match status" value="1"/>
</dbReference>
<dbReference type="GO" id="GO:0005634">
    <property type="term" value="C:nucleus"/>
    <property type="evidence" value="ECO:0007669"/>
    <property type="project" value="UniProtKB-SubCell"/>
</dbReference>
<dbReference type="EMBL" id="DS469549">
    <property type="protein sequence ID" value="EDO43957.1"/>
    <property type="molecule type" value="Genomic_DNA"/>
</dbReference>
<feature type="domain" description="HTH myb-type" evidence="12">
    <location>
        <begin position="148"/>
        <end position="213"/>
    </location>
</feature>
<proteinExistence type="inferred from homology"/>
<dbReference type="InterPro" id="IPR009057">
    <property type="entry name" value="Homeodomain-like_sf"/>
</dbReference>
<dbReference type="Pfam" id="PF20588">
    <property type="entry name" value="DMTF1_N"/>
    <property type="match status" value="1"/>
</dbReference>
<dbReference type="SMART" id="SM00717">
    <property type="entry name" value="SANT"/>
    <property type="match status" value="3"/>
</dbReference>
<dbReference type="PROSITE" id="PS51294">
    <property type="entry name" value="HTH_MYB"/>
    <property type="match status" value="1"/>
</dbReference>
<organism evidence="13 14">
    <name type="scientific">Nematostella vectensis</name>
    <name type="common">Starlet sea anemone</name>
    <dbReference type="NCBI Taxonomy" id="45351"/>
    <lineage>
        <taxon>Eukaryota</taxon>
        <taxon>Metazoa</taxon>
        <taxon>Cnidaria</taxon>
        <taxon>Anthozoa</taxon>
        <taxon>Hexacorallia</taxon>
        <taxon>Actiniaria</taxon>
        <taxon>Edwardsiidae</taxon>
        <taxon>Nematostella</taxon>
    </lineage>
</organism>
<dbReference type="Pfam" id="PF13921">
    <property type="entry name" value="Myb_DNA-bind_6"/>
    <property type="match status" value="2"/>
</dbReference>
<reference evidence="13 14" key="1">
    <citation type="journal article" date="2007" name="Science">
        <title>Sea anemone genome reveals ancestral eumetazoan gene repertoire and genomic organization.</title>
        <authorList>
            <person name="Putnam N.H."/>
            <person name="Srivastava M."/>
            <person name="Hellsten U."/>
            <person name="Dirks B."/>
            <person name="Chapman J."/>
            <person name="Salamov A."/>
            <person name="Terry A."/>
            <person name="Shapiro H."/>
            <person name="Lindquist E."/>
            <person name="Kapitonov V.V."/>
            <person name="Jurka J."/>
            <person name="Genikhovich G."/>
            <person name="Grigoriev I.V."/>
            <person name="Lucas S.M."/>
            <person name="Steele R.E."/>
            <person name="Finnerty J.R."/>
            <person name="Technau U."/>
            <person name="Martindale M.Q."/>
            <person name="Rokhsar D.S."/>
        </authorList>
    </citation>
    <scope>NUCLEOTIDE SEQUENCE [LARGE SCALE GENOMIC DNA]</scope>
    <source>
        <strain evidence="14">CH2 X CH6</strain>
    </source>
</reference>
<feature type="non-terminal residue" evidence="13">
    <location>
        <position position="1"/>
    </location>
</feature>
<evidence type="ECO:0000256" key="4">
    <source>
        <dbReference type="ARBA" id="ARBA00023125"/>
    </source>
</evidence>
<dbReference type="InterPro" id="IPR017930">
    <property type="entry name" value="Myb_dom"/>
</dbReference>
<comment type="similarity">
    <text evidence="9">Belongs to the DMTF1 family.</text>
</comment>
<sequence>PAPEVQQDRVNQAWFTTKEDKDTLHGKGMKWRQGMWSKEENDLLNANILEYCKLNNISDPNVIIFSMTKDERKDFYRTIAKGIKRPLFAIYRRVLRMYDRRNYIGKYSNEEVEQLKALKEKHGNDWATIGHAMGRSASSVKDRYRLLRESCQSGKWTADEEERLSNAVHEASGTQPGESVTGGISWSIIAEKVGTRSEKQCRSKWLNYLNWKEKGGKEWTKKDEIKLINKIYDLNAEEENLVNWQTLMSNWPSVRSPQWLRSKWWGLKK</sequence>
<keyword evidence="7" id="KW-0539">Nucleus</keyword>
<dbReference type="OrthoDB" id="39591at2759"/>
<keyword evidence="5" id="KW-0010">Activator</keyword>
<feature type="domain" description="Myb-like" evidence="11">
    <location>
        <begin position="148"/>
        <end position="209"/>
    </location>
</feature>
<dbReference type="STRING" id="45351.A7RX33"/>
<comment type="subcellular location">
    <subcellularLocation>
        <location evidence="1">Nucleus</location>
    </subcellularLocation>
</comment>
<evidence type="ECO:0000313" key="13">
    <source>
        <dbReference type="EMBL" id="EDO43957.1"/>
    </source>
</evidence>
<dbReference type="InterPro" id="IPR051651">
    <property type="entry name" value="DMTF1_DNA-bind_reg"/>
</dbReference>
<keyword evidence="14" id="KW-1185">Reference proteome</keyword>
<protein>
    <recommendedName>
        <fullName evidence="10">Cyclin-D-binding Myb-like transcription factor 1</fullName>
    </recommendedName>
</protein>
<evidence type="ECO:0000256" key="10">
    <source>
        <dbReference type="ARBA" id="ARBA00070367"/>
    </source>
</evidence>